<evidence type="ECO:0000256" key="1">
    <source>
        <dbReference type="SAM" id="MobiDB-lite"/>
    </source>
</evidence>
<dbReference type="Proteomes" id="UP001151760">
    <property type="component" value="Unassembled WGS sequence"/>
</dbReference>
<keyword evidence="2" id="KW-0695">RNA-directed DNA polymerase</keyword>
<evidence type="ECO:0000313" key="2">
    <source>
        <dbReference type="EMBL" id="GJS73057.1"/>
    </source>
</evidence>
<dbReference type="GO" id="GO:0003964">
    <property type="term" value="F:RNA-directed DNA polymerase activity"/>
    <property type="evidence" value="ECO:0007669"/>
    <property type="project" value="UniProtKB-KW"/>
</dbReference>
<comment type="caution">
    <text evidence="2">The sequence shown here is derived from an EMBL/GenBank/DDBJ whole genome shotgun (WGS) entry which is preliminary data.</text>
</comment>
<keyword evidence="2" id="KW-0548">Nucleotidyltransferase</keyword>
<evidence type="ECO:0000313" key="3">
    <source>
        <dbReference type="Proteomes" id="UP001151760"/>
    </source>
</evidence>
<feature type="region of interest" description="Disordered" evidence="1">
    <location>
        <begin position="621"/>
        <end position="652"/>
    </location>
</feature>
<dbReference type="InterPro" id="IPR040256">
    <property type="entry name" value="At4g02000-like"/>
</dbReference>
<accession>A0ABQ4Y7E1</accession>
<name>A0ABQ4Y7E1_9ASTR</name>
<dbReference type="CDD" id="cd09272">
    <property type="entry name" value="RNase_HI_RT_Ty1"/>
    <property type="match status" value="1"/>
</dbReference>
<feature type="region of interest" description="Disordered" evidence="1">
    <location>
        <begin position="507"/>
        <end position="534"/>
    </location>
</feature>
<dbReference type="EMBL" id="BQNB010010126">
    <property type="protein sequence ID" value="GJS73057.1"/>
    <property type="molecule type" value="Genomic_DNA"/>
</dbReference>
<proteinExistence type="predicted"/>
<dbReference type="PANTHER" id="PTHR31286:SF99">
    <property type="entry name" value="DUF4283 DOMAIN-CONTAINING PROTEIN"/>
    <property type="match status" value="1"/>
</dbReference>
<reference evidence="2" key="2">
    <citation type="submission" date="2022-01" db="EMBL/GenBank/DDBJ databases">
        <authorList>
            <person name="Yamashiro T."/>
            <person name="Shiraishi A."/>
            <person name="Satake H."/>
            <person name="Nakayama K."/>
        </authorList>
    </citation>
    <scope>NUCLEOTIDE SEQUENCE</scope>
</reference>
<dbReference type="SUPFAM" id="SSF57756">
    <property type="entry name" value="Retrovirus zinc finger-like domains"/>
    <property type="match status" value="1"/>
</dbReference>
<dbReference type="InterPro" id="IPR036875">
    <property type="entry name" value="Znf_CCHC_sf"/>
</dbReference>
<reference evidence="2" key="1">
    <citation type="journal article" date="2022" name="Int. J. Mol. Sci.">
        <title>Draft Genome of Tanacetum Coccineum: Genomic Comparison of Closely Related Tanacetum-Family Plants.</title>
        <authorList>
            <person name="Yamashiro T."/>
            <person name="Shiraishi A."/>
            <person name="Nakayama K."/>
            <person name="Satake H."/>
        </authorList>
    </citation>
    <scope>NUCLEOTIDE SEQUENCE</scope>
</reference>
<feature type="compositionally biased region" description="Low complexity" evidence="1">
    <location>
        <begin position="632"/>
        <end position="646"/>
    </location>
</feature>
<protein>
    <submittedName>
        <fullName evidence="2">Reverse transcriptase domain-containing protein</fullName>
    </submittedName>
</protein>
<keyword evidence="2" id="KW-0808">Transferase</keyword>
<keyword evidence="3" id="KW-1185">Reference proteome</keyword>
<dbReference type="PANTHER" id="PTHR31286">
    <property type="entry name" value="GLYCINE-RICH CELL WALL STRUCTURAL PROTEIN 1.8-LIKE"/>
    <property type="match status" value="1"/>
</dbReference>
<gene>
    <name evidence="2" type="ORF">Tco_0705898</name>
</gene>
<organism evidence="2 3">
    <name type="scientific">Tanacetum coccineum</name>
    <dbReference type="NCBI Taxonomy" id="301880"/>
    <lineage>
        <taxon>Eukaryota</taxon>
        <taxon>Viridiplantae</taxon>
        <taxon>Streptophyta</taxon>
        <taxon>Embryophyta</taxon>
        <taxon>Tracheophyta</taxon>
        <taxon>Spermatophyta</taxon>
        <taxon>Magnoliopsida</taxon>
        <taxon>eudicotyledons</taxon>
        <taxon>Gunneridae</taxon>
        <taxon>Pentapetalae</taxon>
        <taxon>asterids</taxon>
        <taxon>campanulids</taxon>
        <taxon>Asterales</taxon>
        <taxon>Asteraceae</taxon>
        <taxon>Asteroideae</taxon>
        <taxon>Anthemideae</taxon>
        <taxon>Anthemidinae</taxon>
        <taxon>Tanacetum</taxon>
    </lineage>
</organism>
<sequence length="708" mass="78636">MSTVEAEYVALSASCTQVLWMRTQLMDYGFHFNKIPMYCDSKSTIVISCNPVQHSRNKHIDVRYHLIKEQVENGNVELYFVRSEYQLANMFTKALSKERYGVWFFESERGGGGRGVKEKQQTSAYIAEKYTIMVSSPTVDEPVEATVNTPVSVASVIQEYVTPSVDDMMAEMEKKGSLDDTIYANVTGKPSGKKLNFHALLTPGGNGMVVVVPVEFIRAISEQFANTSYGLFLGSMDGFYAMLENGPRFIRNNLLILKKWHPDENLLKVDVSTIPFWVKLHGVPVTAFSEDGLSAIATKLGTPLMLDSYTCDMCMQSWGRSSYTRALIELRADVELKDNIVVVMPKITREGHYTYNNRVEYEWKPPRCASCKIFGHIHEECPKNTGAGRVSGWIMIVKMRLHQLIMIWLVLALEKVLGFDGKRLKLLLFTLQVDINNSPIFVCYPNLQGNPNIGTAMEYRKALLASLDVPGRWSDYLIPARQDSLHMLYLRLKDTIASKVQEIKKAQNIQRQRPSERGFLSQKRSRGGRELKEKNKVVATKDVVSSSMIDEPVVKEKQSSLVEGLSLFPPLPTQGSTLAGNTPSMSSYATPRVDAAMKAKSPLVVEETIVMECPVVITPGVGPNPTTSTQEANASAGNAPSNPSYATATGKPSGKKVNVYTLYTPGGNGIDVVVLVDSIRAISERFANIAYGFFLGKKVAYPVVANFV</sequence>